<dbReference type="CDD" id="cd06225">
    <property type="entry name" value="HAMP"/>
    <property type="match status" value="1"/>
</dbReference>
<dbReference type="Pfam" id="PF00211">
    <property type="entry name" value="Guanylate_cyc"/>
    <property type="match status" value="1"/>
</dbReference>
<evidence type="ECO:0000256" key="2">
    <source>
        <dbReference type="ARBA" id="ARBA00005381"/>
    </source>
</evidence>
<evidence type="ECO:0000256" key="8">
    <source>
        <dbReference type="SAM" id="Phobius"/>
    </source>
</evidence>
<feature type="transmembrane region" description="Helical" evidence="8">
    <location>
        <begin position="79"/>
        <end position="104"/>
    </location>
</feature>
<dbReference type="InterPro" id="IPR050697">
    <property type="entry name" value="Adenylyl/Guanylyl_Cyclase_3/4"/>
</dbReference>
<feature type="domain" description="Guanylate cyclase" evidence="9">
    <location>
        <begin position="391"/>
        <end position="515"/>
    </location>
</feature>
<dbReference type="Proteomes" id="UP000249324">
    <property type="component" value="Unassembled WGS sequence"/>
</dbReference>
<protein>
    <submittedName>
        <fullName evidence="11">Adenylate/guanylate cyclase domain-containing protein</fullName>
    </submittedName>
</protein>
<dbReference type="SMART" id="SM00044">
    <property type="entry name" value="CYCc"/>
    <property type="match status" value="1"/>
</dbReference>
<comment type="caution">
    <text evidence="11">The sequence shown here is derived from an EMBL/GenBank/DDBJ whole genome shotgun (WGS) entry which is preliminary data.</text>
</comment>
<reference evidence="11 12" key="1">
    <citation type="journal article" date="2021" name="BMC Genomics">
        <title>Genome-resolved metagenome and metatranscriptome analyses of thermophilic composting reveal key bacterial players and their metabolic interactions.</title>
        <authorList>
            <person name="Braga L.P.P."/>
            <person name="Pereira R.V."/>
            <person name="Martins L.F."/>
            <person name="Moura L.M.S."/>
            <person name="Sanchez F.B."/>
            <person name="Patane J.S.L."/>
            <person name="da Silva A.M."/>
            <person name="Setubal J.C."/>
        </authorList>
    </citation>
    <scope>NUCLEOTIDE SEQUENCE [LARGE SCALE GENOMIC DNA]</scope>
    <source>
        <strain evidence="11">ZC4RG45</strain>
    </source>
</reference>
<dbReference type="SMART" id="SM00304">
    <property type="entry name" value="HAMP"/>
    <property type="match status" value="1"/>
</dbReference>
<dbReference type="CDD" id="cd07302">
    <property type="entry name" value="CHD"/>
    <property type="match status" value="1"/>
</dbReference>
<evidence type="ECO:0000256" key="5">
    <source>
        <dbReference type="ARBA" id="ARBA00022989"/>
    </source>
</evidence>
<feature type="compositionally biased region" description="Low complexity" evidence="7">
    <location>
        <begin position="1"/>
        <end position="13"/>
    </location>
</feature>
<gene>
    <name evidence="11" type="ORF">DIU77_005560</name>
</gene>
<feature type="transmembrane region" description="Helical" evidence="8">
    <location>
        <begin position="170"/>
        <end position="193"/>
    </location>
</feature>
<feature type="transmembrane region" description="Helical" evidence="8">
    <location>
        <begin position="251"/>
        <end position="271"/>
    </location>
</feature>
<dbReference type="PANTHER" id="PTHR43081">
    <property type="entry name" value="ADENYLATE CYCLASE, TERMINAL-DIFFERENTIATION SPECIFIC-RELATED"/>
    <property type="match status" value="1"/>
</dbReference>
<feature type="domain" description="HAMP" evidence="10">
    <location>
        <begin position="307"/>
        <end position="359"/>
    </location>
</feature>
<evidence type="ECO:0000259" key="9">
    <source>
        <dbReference type="PROSITE" id="PS50125"/>
    </source>
</evidence>
<dbReference type="GO" id="GO:0004016">
    <property type="term" value="F:adenylate cyclase activity"/>
    <property type="evidence" value="ECO:0007669"/>
    <property type="project" value="UniProtKB-ARBA"/>
</dbReference>
<dbReference type="Pfam" id="PF00672">
    <property type="entry name" value="HAMP"/>
    <property type="match status" value="1"/>
</dbReference>
<evidence type="ECO:0000256" key="4">
    <source>
        <dbReference type="ARBA" id="ARBA00022692"/>
    </source>
</evidence>
<dbReference type="GO" id="GO:0005886">
    <property type="term" value="C:plasma membrane"/>
    <property type="evidence" value="ECO:0007669"/>
    <property type="project" value="UniProtKB-SubCell"/>
</dbReference>
<feature type="transmembrane region" description="Helical" evidence="8">
    <location>
        <begin position="199"/>
        <end position="221"/>
    </location>
</feature>
<dbReference type="PROSITE" id="PS50885">
    <property type="entry name" value="HAMP"/>
    <property type="match status" value="1"/>
</dbReference>
<keyword evidence="4 8" id="KW-0812">Transmembrane</keyword>
<evidence type="ECO:0000256" key="7">
    <source>
        <dbReference type="SAM" id="MobiDB-lite"/>
    </source>
</evidence>
<evidence type="ECO:0000313" key="11">
    <source>
        <dbReference type="EMBL" id="MFO7191690.1"/>
    </source>
</evidence>
<sequence>MDDTVDTAGTVGTPDPPGTPGMPGSAGSSGSAGASGVTGSSGSAGPAGAAGRAPRVHPFGSWLLGDDDDVGRLRARVRLLLIGPLFVANLIGLAVAVLLVTWVVPGPEVFTAQLAPLNFVAVPIYVGLAWVAMTVTGVVTGLRVLRWVLDSDAEPALDERRRRATLRLPLDLTVIQALGWAGGLVVFTVLYGLVDAELIPKLVFSILLSGTVTCANSYLISEFALRPIAARALAGGLPERRTFLGATLRSVLFWGIGSAAPVLGMMVVAVSALYEPDVTRRQLIITVLALGGVVLSAGAFLTVMTARATMAPIMTVRAAQARVEQGDLDAEVVVFDGTELGRLQAGFNAMVAGLRERERVKDLFGRHVGEDVAQAALTSPLELGGELHDVAVLFVDVVGSTRIAATRPPTEVVEVLNRFFAVVVDEIDAHGGLVNKFLGDAALAVFGAPTPMPDAGRRALKAARRMIARLREEVPEVAAGIGVSAGQAVAGYVGTESRLEYTVIGDPVNEAARLTELAKSVPGRVAVSHRVLDGADDDEKGFWRTYRRVTLRGRTERTRVAILARRSRR</sequence>
<evidence type="ECO:0000256" key="6">
    <source>
        <dbReference type="ARBA" id="ARBA00023136"/>
    </source>
</evidence>
<dbReference type="PANTHER" id="PTHR43081:SF17">
    <property type="entry name" value="BLL5647 PROTEIN"/>
    <property type="match status" value="1"/>
</dbReference>
<evidence type="ECO:0000313" key="12">
    <source>
        <dbReference type="Proteomes" id="UP000249324"/>
    </source>
</evidence>
<dbReference type="PROSITE" id="PS50125">
    <property type="entry name" value="GUANYLATE_CYCLASE_2"/>
    <property type="match status" value="1"/>
</dbReference>
<name>A0ABD6FCN0_9PSEU</name>
<feature type="region of interest" description="Disordered" evidence="7">
    <location>
        <begin position="1"/>
        <end position="53"/>
    </location>
</feature>
<evidence type="ECO:0000256" key="3">
    <source>
        <dbReference type="ARBA" id="ARBA00022475"/>
    </source>
</evidence>
<comment type="subcellular location">
    <subcellularLocation>
        <location evidence="1">Cell membrane</location>
        <topology evidence="1">Multi-pass membrane protein</topology>
    </subcellularLocation>
</comment>
<dbReference type="SUPFAM" id="SSF158472">
    <property type="entry name" value="HAMP domain-like"/>
    <property type="match status" value="1"/>
</dbReference>
<accession>A0ABD6FCN0</accession>
<dbReference type="AlphaFoldDB" id="A0ABD6FCN0"/>
<dbReference type="InterPro" id="IPR001054">
    <property type="entry name" value="A/G_cyclase"/>
</dbReference>
<feature type="compositionally biased region" description="Low complexity" evidence="7">
    <location>
        <begin position="22"/>
        <end position="53"/>
    </location>
</feature>
<dbReference type="InterPro" id="IPR029787">
    <property type="entry name" value="Nucleotide_cyclase"/>
</dbReference>
<dbReference type="SUPFAM" id="SSF55073">
    <property type="entry name" value="Nucleotide cyclase"/>
    <property type="match status" value="1"/>
</dbReference>
<feature type="transmembrane region" description="Helical" evidence="8">
    <location>
        <begin position="283"/>
        <end position="304"/>
    </location>
</feature>
<proteinExistence type="inferred from homology"/>
<organism evidence="11 12">
    <name type="scientific">Thermocrispum agreste</name>
    <dbReference type="NCBI Taxonomy" id="37925"/>
    <lineage>
        <taxon>Bacteria</taxon>
        <taxon>Bacillati</taxon>
        <taxon>Actinomycetota</taxon>
        <taxon>Actinomycetes</taxon>
        <taxon>Pseudonocardiales</taxon>
        <taxon>Pseudonocardiaceae</taxon>
        <taxon>Thermocrispum</taxon>
    </lineage>
</organism>
<feature type="transmembrane region" description="Helical" evidence="8">
    <location>
        <begin position="124"/>
        <end position="149"/>
    </location>
</feature>
<keyword evidence="3" id="KW-1003">Cell membrane</keyword>
<comment type="similarity">
    <text evidence="2">Belongs to the adenylyl cyclase class-3 family.</text>
</comment>
<keyword evidence="5 8" id="KW-1133">Transmembrane helix</keyword>
<dbReference type="InterPro" id="IPR003660">
    <property type="entry name" value="HAMP_dom"/>
</dbReference>
<dbReference type="EMBL" id="QGUI02000044">
    <property type="protein sequence ID" value="MFO7191690.1"/>
    <property type="molecule type" value="Genomic_DNA"/>
</dbReference>
<dbReference type="Gene3D" id="3.30.70.1230">
    <property type="entry name" value="Nucleotide cyclase"/>
    <property type="match status" value="1"/>
</dbReference>
<evidence type="ECO:0000259" key="10">
    <source>
        <dbReference type="PROSITE" id="PS50885"/>
    </source>
</evidence>
<keyword evidence="6 8" id="KW-0472">Membrane</keyword>
<evidence type="ECO:0000256" key="1">
    <source>
        <dbReference type="ARBA" id="ARBA00004651"/>
    </source>
</evidence>
<dbReference type="Gene3D" id="6.10.340.10">
    <property type="match status" value="1"/>
</dbReference>